<name>A0ABQ1GEN7_9GAMM</name>
<feature type="domain" description="HTH cro/C1-type" evidence="2">
    <location>
        <begin position="9"/>
        <end position="62"/>
    </location>
</feature>
<dbReference type="EMBL" id="BMFZ01000003">
    <property type="protein sequence ID" value="GGA42099.1"/>
    <property type="molecule type" value="Genomic_DNA"/>
</dbReference>
<dbReference type="InterPro" id="IPR001387">
    <property type="entry name" value="Cro/C1-type_HTH"/>
</dbReference>
<dbReference type="RefSeq" id="WP_188472348.1">
    <property type="nucleotide sequence ID" value="NZ_BMFZ01000003.1"/>
</dbReference>
<dbReference type="SUPFAM" id="SSF47413">
    <property type="entry name" value="lambda repressor-like DNA-binding domains"/>
    <property type="match status" value="1"/>
</dbReference>
<gene>
    <name evidence="3" type="ORF">GCM10011328_16420</name>
</gene>
<evidence type="ECO:0000313" key="3">
    <source>
        <dbReference type="EMBL" id="GGA42099.1"/>
    </source>
</evidence>
<evidence type="ECO:0000256" key="1">
    <source>
        <dbReference type="SAM" id="MobiDB-lite"/>
    </source>
</evidence>
<sequence>MKIRIGERLREERERLGLSQAAIGEIAGIRKQTQLKYEKGDNSPDAAYLATLSKFGLDVLYVVTGIRSAETMSADEQELIGHYRAAPLAVKAAALAALTAGTSASAPVNVSGQGNRAAGRDFNENKK</sequence>
<dbReference type="InterPro" id="IPR010982">
    <property type="entry name" value="Lambda_DNA-bd_dom_sf"/>
</dbReference>
<accession>A0ABQ1GEN7</accession>
<keyword evidence="4" id="KW-1185">Reference proteome</keyword>
<feature type="compositionally biased region" description="Basic and acidic residues" evidence="1">
    <location>
        <begin position="118"/>
        <end position="127"/>
    </location>
</feature>
<organism evidence="3 4">
    <name type="scientific">Hafnia psychrotolerans</name>
    <dbReference type="NCBI Taxonomy" id="1477018"/>
    <lineage>
        <taxon>Bacteria</taxon>
        <taxon>Pseudomonadati</taxon>
        <taxon>Pseudomonadota</taxon>
        <taxon>Gammaproteobacteria</taxon>
        <taxon>Enterobacterales</taxon>
        <taxon>Hafniaceae</taxon>
        <taxon>Hafnia</taxon>
    </lineage>
</organism>
<dbReference type="Gene3D" id="1.10.260.40">
    <property type="entry name" value="lambda repressor-like DNA-binding domains"/>
    <property type="match status" value="1"/>
</dbReference>
<reference evidence="4" key="1">
    <citation type="journal article" date="2019" name="Int. J. Syst. Evol. Microbiol.">
        <title>The Global Catalogue of Microorganisms (GCM) 10K type strain sequencing project: providing services to taxonomists for standard genome sequencing and annotation.</title>
        <authorList>
            <consortium name="The Broad Institute Genomics Platform"/>
            <consortium name="The Broad Institute Genome Sequencing Center for Infectious Disease"/>
            <person name="Wu L."/>
            <person name="Ma J."/>
        </authorList>
    </citation>
    <scope>NUCLEOTIDE SEQUENCE [LARGE SCALE GENOMIC DNA]</scope>
    <source>
        <strain evidence="4">CGMCC 1.12806</strain>
    </source>
</reference>
<dbReference type="SMART" id="SM00530">
    <property type="entry name" value="HTH_XRE"/>
    <property type="match status" value="1"/>
</dbReference>
<evidence type="ECO:0000259" key="2">
    <source>
        <dbReference type="PROSITE" id="PS50943"/>
    </source>
</evidence>
<dbReference type="Pfam" id="PF13560">
    <property type="entry name" value="HTH_31"/>
    <property type="match status" value="1"/>
</dbReference>
<protein>
    <submittedName>
        <fullName evidence="3">Transcriptional regulator</fullName>
    </submittedName>
</protein>
<feature type="region of interest" description="Disordered" evidence="1">
    <location>
        <begin position="104"/>
        <end position="127"/>
    </location>
</feature>
<dbReference type="Proteomes" id="UP000627464">
    <property type="component" value="Unassembled WGS sequence"/>
</dbReference>
<evidence type="ECO:0000313" key="4">
    <source>
        <dbReference type="Proteomes" id="UP000627464"/>
    </source>
</evidence>
<proteinExistence type="predicted"/>
<dbReference type="PROSITE" id="PS50943">
    <property type="entry name" value="HTH_CROC1"/>
    <property type="match status" value="1"/>
</dbReference>
<comment type="caution">
    <text evidence="3">The sequence shown here is derived from an EMBL/GenBank/DDBJ whole genome shotgun (WGS) entry which is preliminary data.</text>
</comment>